<dbReference type="SUPFAM" id="SSF51735">
    <property type="entry name" value="NAD(P)-binding Rossmann-fold domains"/>
    <property type="match status" value="1"/>
</dbReference>
<proteinExistence type="predicted"/>
<dbReference type="Gene3D" id="3.40.50.720">
    <property type="entry name" value="NAD(P)-binding Rossmann-like Domain"/>
    <property type="match status" value="1"/>
</dbReference>
<dbReference type="InterPro" id="IPR036291">
    <property type="entry name" value="NAD(P)-bd_dom_sf"/>
</dbReference>
<accession>A0ABY5DKH5</accession>
<evidence type="ECO:0008006" key="3">
    <source>
        <dbReference type="Google" id="ProtNLM"/>
    </source>
</evidence>
<dbReference type="RefSeq" id="WP_258568560.1">
    <property type="nucleotide sequence ID" value="NZ_CP092900.1"/>
</dbReference>
<organism evidence="1 2">
    <name type="scientific">Candidatus Comchoanobacter bicostacola</name>
    <dbReference type="NCBI Taxonomy" id="2919598"/>
    <lineage>
        <taxon>Bacteria</taxon>
        <taxon>Pseudomonadati</taxon>
        <taxon>Pseudomonadota</taxon>
        <taxon>Gammaproteobacteria</taxon>
        <taxon>Candidatus Comchoanobacterales</taxon>
        <taxon>Candidatus Comchoanobacteraceae</taxon>
        <taxon>Candidatus Comchoanobacter</taxon>
    </lineage>
</organism>
<keyword evidence="2" id="KW-1185">Reference proteome</keyword>
<evidence type="ECO:0000313" key="2">
    <source>
        <dbReference type="Proteomes" id="UP001055955"/>
    </source>
</evidence>
<dbReference type="Proteomes" id="UP001055955">
    <property type="component" value="Chromosome"/>
</dbReference>
<name>A0ABY5DKH5_9GAMM</name>
<protein>
    <recommendedName>
        <fullName evidence="3">NAD-dependent epimerase/dehydratase domain-containing protein</fullName>
    </recommendedName>
</protein>
<dbReference type="EMBL" id="CP092900">
    <property type="protein sequence ID" value="UTC24771.1"/>
    <property type="molecule type" value="Genomic_DNA"/>
</dbReference>
<sequence>MHRILILGFDQFAQHLSITLCNKGAKIYTLNDLPIEHPNAHCIDKDLFTLTPNDIPFITHVLYMVKPWCKKVRHYRRSYIHGLSHILSLISEKRSKPQIILMSSTDIYKQSNISCVDEKTPINTPYWVANILAKAEHQVAQSQLNSLILRIAPTYESVYENTKNKLTANQLNFSSRPNPIHWVSMEDASHAIYHLVAQKHSGIFNINTQPIMINTYLSWMSSYYGISIKATPKIKPWATCPKVSCAKLIATGFNFKGTSQITILA</sequence>
<evidence type="ECO:0000313" key="1">
    <source>
        <dbReference type="EMBL" id="UTC24771.1"/>
    </source>
</evidence>
<gene>
    <name evidence="1" type="ORF">MMH89_01205</name>
</gene>
<reference evidence="1 2" key="1">
    <citation type="journal article" date="2022" name="Nat. Microbiol.">
        <title>The microbiome of a bacterivorous marine choanoflagellate contains a resource-demanding obligate bacterial associate.</title>
        <authorList>
            <person name="Needham D.M."/>
            <person name="Poirier C."/>
            <person name="Bachy C."/>
            <person name="George E.E."/>
            <person name="Wilken S."/>
            <person name="Yung C.C.M."/>
            <person name="Limardo A.J."/>
            <person name="Morando M."/>
            <person name="Sudek L."/>
            <person name="Malmstrom R.R."/>
            <person name="Keeling P.J."/>
            <person name="Santoro A.E."/>
            <person name="Worden A.Z."/>
        </authorList>
    </citation>
    <scope>NUCLEOTIDE SEQUENCE [LARGE SCALE GENOMIC DNA]</scope>
    <source>
        <strain evidence="1 2">Comchoano-1</strain>
    </source>
</reference>